<keyword evidence="2" id="KW-0732">Signal</keyword>
<evidence type="ECO:0000313" key="4">
    <source>
        <dbReference type="Proteomes" id="UP001200034"/>
    </source>
</evidence>
<comment type="caution">
    <text evidence="3">The sequence shown here is derived from an EMBL/GenBank/DDBJ whole genome shotgun (WGS) entry which is preliminary data.</text>
</comment>
<feature type="compositionally biased region" description="Low complexity" evidence="1">
    <location>
        <begin position="253"/>
        <end position="318"/>
    </location>
</feature>
<evidence type="ECO:0000313" key="3">
    <source>
        <dbReference type="EMBL" id="KAH8371728.1"/>
    </source>
</evidence>
<feature type="region of interest" description="Disordered" evidence="1">
    <location>
        <begin position="242"/>
        <end position="326"/>
    </location>
</feature>
<feature type="signal peptide" evidence="2">
    <location>
        <begin position="1"/>
        <end position="18"/>
    </location>
</feature>
<evidence type="ECO:0000256" key="2">
    <source>
        <dbReference type="SAM" id="SignalP"/>
    </source>
</evidence>
<dbReference type="EMBL" id="JAJJHW010002585">
    <property type="protein sequence ID" value="KAH8371728.1"/>
    <property type="molecule type" value="Genomic_DNA"/>
</dbReference>
<gene>
    <name evidence="3" type="ORF">KR093_008725</name>
</gene>
<protein>
    <recommendedName>
        <fullName evidence="5">Integumentary mucin C.1</fullName>
    </recommendedName>
</protein>
<proteinExistence type="predicted"/>
<keyword evidence="4" id="KW-1185">Reference proteome</keyword>
<accession>A0AAD4K179</accession>
<evidence type="ECO:0008006" key="5">
    <source>
        <dbReference type="Google" id="ProtNLM"/>
    </source>
</evidence>
<feature type="chain" id="PRO_5042242799" description="Integumentary mucin C.1" evidence="2">
    <location>
        <begin position="19"/>
        <end position="326"/>
    </location>
</feature>
<name>A0AAD4K179_9MUSC</name>
<sequence>MQKFGALMLLASIGLAMGQIDLASSQCKTCQSANDAYCESESTYYICLGKQRVGPFNCNADEVCTNSLDICVNKDEVTGSIKNVCADSGCEVCATDKKFTCVSRTQAARCINGNVSPSLLINCEADEVCISEAETLFGTVCVANCAANFANLNATCSNTVYTPPTETPPTTPSPIVEQSICQSAAATKTGRYFFAYADSSCRTYVYCERSSVTSTTFTTTFSGSCASPNIYFNTANGRCESSIPDSCRNEARTTTTTEASVPTTTTTQASVPTTTTTQATVPTTTTTQASVPTTTTTQATVPTTTTTQATVPTSTTTQDPNASSPE</sequence>
<organism evidence="3 4">
    <name type="scientific">Drosophila rubida</name>
    <dbReference type="NCBI Taxonomy" id="30044"/>
    <lineage>
        <taxon>Eukaryota</taxon>
        <taxon>Metazoa</taxon>
        <taxon>Ecdysozoa</taxon>
        <taxon>Arthropoda</taxon>
        <taxon>Hexapoda</taxon>
        <taxon>Insecta</taxon>
        <taxon>Pterygota</taxon>
        <taxon>Neoptera</taxon>
        <taxon>Endopterygota</taxon>
        <taxon>Diptera</taxon>
        <taxon>Brachycera</taxon>
        <taxon>Muscomorpha</taxon>
        <taxon>Ephydroidea</taxon>
        <taxon>Drosophilidae</taxon>
        <taxon>Drosophila</taxon>
    </lineage>
</organism>
<dbReference type="Proteomes" id="UP001200034">
    <property type="component" value="Unassembled WGS sequence"/>
</dbReference>
<dbReference type="AlphaFoldDB" id="A0AAD4K179"/>
<reference evidence="3" key="1">
    <citation type="journal article" date="2021" name="Mol. Ecol. Resour.">
        <title>Phylogenomic analyses of the genus Drosophila reveals genomic signals of climate adaptation.</title>
        <authorList>
            <person name="Li F."/>
            <person name="Rane R.V."/>
            <person name="Luria V."/>
            <person name="Xiong Z."/>
            <person name="Chen J."/>
            <person name="Li Z."/>
            <person name="Catullo R.A."/>
            <person name="Griffin P.C."/>
            <person name="Schiffer M."/>
            <person name="Pearce S."/>
            <person name="Lee S.F."/>
            <person name="McElroy K."/>
            <person name="Stocker A."/>
            <person name="Shirriffs J."/>
            <person name="Cockerell F."/>
            <person name="Coppin C."/>
            <person name="Sgro C.M."/>
            <person name="Karger A."/>
            <person name="Cain J.W."/>
            <person name="Weber J.A."/>
            <person name="Santpere G."/>
            <person name="Kirschner M.W."/>
            <person name="Hoffmann A.A."/>
            <person name="Oakeshott J.G."/>
            <person name="Zhang G."/>
        </authorList>
    </citation>
    <scope>NUCLEOTIDE SEQUENCE</scope>
    <source>
        <strain evidence="3">BGI-SZ-2011g</strain>
    </source>
</reference>
<evidence type="ECO:0000256" key="1">
    <source>
        <dbReference type="SAM" id="MobiDB-lite"/>
    </source>
</evidence>